<evidence type="ECO:0000313" key="2">
    <source>
        <dbReference type="EMBL" id="MCP1374594.1"/>
    </source>
</evidence>
<comment type="caution">
    <text evidence="2">The sequence shown here is derived from an EMBL/GenBank/DDBJ whole genome shotgun (WGS) entry which is preliminary data.</text>
</comment>
<name>A0ABT1FB39_9GAMM</name>
<evidence type="ECO:0008006" key="4">
    <source>
        <dbReference type="Google" id="ProtNLM"/>
    </source>
</evidence>
<sequence length="370" mass="37332">MTSRLSRSAWCVPLAAAWMLAATPAPLHAQLAPRLSAQVSLDELSTATAALPADPALASLRSQLQRMADNLRQDAGKDADKPADLVGDTLRGRIVRAHAAAIRVQAYLKAMADCRGADRTAMQSALVESVKLLAAADGGAKVVPAVEDVQSMPAPGSSLFAIRAGGGPLAFALAGSDLFDSQCPSPQVSATDAGGIALANQPILTGASPARLELKWADIGQVPVGPVVLHVVAQRTVFLLGCQALPEATAVIAVVPATHYRVDYALEAICPAPGDANRVVALGKGTLELAGGGASAAQNVSTTACAEPAAYRLSASVSASGGAPSPAGPFTQSAQASITAGLPGGLTLSWDPSVQSVFVRAGANTCKGVR</sequence>
<evidence type="ECO:0000313" key="3">
    <source>
        <dbReference type="Proteomes" id="UP001204615"/>
    </source>
</evidence>
<dbReference type="EMBL" id="JAMZEK010000002">
    <property type="protein sequence ID" value="MCP1374594.1"/>
    <property type="molecule type" value="Genomic_DNA"/>
</dbReference>
<reference evidence="2 3" key="1">
    <citation type="submission" date="2022-06" db="EMBL/GenBank/DDBJ databases">
        <title>Dyella sp. Sa strain:Sa Genome sequencing.</title>
        <authorList>
            <person name="Park S."/>
        </authorList>
    </citation>
    <scope>NUCLEOTIDE SEQUENCE [LARGE SCALE GENOMIC DNA]</scope>
    <source>
        <strain evidence="2 3">Sa</strain>
    </source>
</reference>
<dbReference type="RefSeq" id="WP_253566364.1">
    <property type="nucleotide sequence ID" value="NZ_JAMZEK010000002.1"/>
</dbReference>
<feature type="chain" id="PRO_5047214779" description="Ig-like domain-containing protein" evidence="1">
    <location>
        <begin position="30"/>
        <end position="370"/>
    </location>
</feature>
<keyword evidence="1" id="KW-0732">Signal</keyword>
<keyword evidence="3" id="KW-1185">Reference proteome</keyword>
<protein>
    <recommendedName>
        <fullName evidence="4">Ig-like domain-containing protein</fullName>
    </recommendedName>
</protein>
<dbReference type="Proteomes" id="UP001204615">
    <property type="component" value="Unassembled WGS sequence"/>
</dbReference>
<gene>
    <name evidence="2" type="ORF">NC595_11020</name>
</gene>
<accession>A0ABT1FB39</accession>
<proteinExistence type="predicted"/>
<organism evidence="2 3">
    <name type="scientific">Dyella lutea</name>
    <dbReference type="NCBI Taxonomy" id="2950441"/>
    <lineage>
        <taxon>Bacteria</taxon>
        <taxon>Pseudomonadati</taxon>
        <taxon>Pseudomonadota</taxon>
        <taxon>Gammaproteobacteria</taxon>
        <taxon>Lysobacterales</taxon>
        <taxon>Rhodanobacteraceae</taxon>
        <taxon>Dyella</taxon>
    </lineage>
</organism>
<feature type="signal peptide" evidence="1">
    <location>
        <begin position="1"/>
        <end position="29"/>
    </location>
</feature>
<evidence type="ECO:0000256" key="1">
    <source>
        <dbReference type="SAM" id="SignalP"/>
    </source>
</evidence>